<accession>A0ABS5QL24</accession>
<evidence type="ECO:0000313" key="2">
    <source>
        <dbReference type="EMBL" id="MBS8121704.1"/>
    </source>
</evidence>
<name>A0ABS5QL24_9BACT</name>
<keyword evidence="3" id="KW-1185">Reference proteome</keyword>
<dbReference type="Proteomes" id="UP000680365">
    <property type="component" value="Unassembled WGS sequence"/>
</dbReference>
<protein>
    <submittedName>
        <fullName evidence="2">Uncharacterized protein</fullName>
    </submittedName>
</protein>
<evidence type="ECO:0000313" key="3">
    <source>
        <dbReference type="Proteomes" id="UP000680365"/>
    </source>
</evidence>
<keyword evidence="1" id="KW-1133">Transmembrane helix</keyword>
<keyword evidence="1" id="KW-0812">Transmembrane</keyword>
<evidence type="ECO:0000256" key="1">
    <source>
        <dbReference type="SAM" id="Phobius"/>
    </source>
</evidence>
<dbReference type="EMBL" id="JAEDAM010000010">
    <property type="protein sequence ID" value="MBS8121704.1"/>
    <property type="molecule type" value="Genomic_DNA"/>
</dbReference>
<gene>
    <name evidence="2" type="ORF">VAMP_16n254</name>
</gene>
<proteinExistence type="predicted"/>
<reference evidence="2 3" key="1">
    <citation type="journal article" date="2021" name="Nat. Commun.">
        <title>Reductive evolution and unique predatory mode in the CPR bacterium Vampirococcus lugosii.</title>
        <authorList>
            <person name="Moreira D."/>
            <person name="Zivanovic Y."/>
            <person name="Lopez-Archilla A.I."/>
            <person name="Iniesto M."/>
            <person name="Lopez-Garcia P."/>
        </authorList>
    </citation>
    <scope>NUCLEOTIDE SEQUENCE [LARGE SCALE GENOMIC DNA]</scope>
    <source>
        <strain evidence="2">Chiprana</strain>
    </source>
</reference>
<organism evidence="2 3">
    <name type="scientific">Candidatus Vampirococcus lugosii</name>
    <dbReference type="NCBI Taxonomy" id="2789015"/>
    <lineage>
        <taxon>Bacteria</taxon>
        <taxon>Candidatus Absconditibacteriota</taxon>
        <taxon>Vampirococcus</taxon>
    </lineage>
</organism>
<comment type="caution">
    <text evidence="2">The sequence shown here is derived from an EMBL/GenBank/DDBJ whole genome shotgun (WGS) entry which is preliminary data.</text>
</comment>
<keyword evidence="1" id="KW-0472">Membrane</keyword>
<feature type="transmembrane region" description="Helical" evidence="1">
    <location>
        <begin position="20"/>
        <end position="43"/>
    </location>
</feature>
<sequence length="146" mass="17820">MKIYLDDLKKELLVEVDKIIIEKFVLFSIYDILYINFIYYMFIIKMKKEDKFKIEKSLFLKQETKDKLINNWEKLDSFTKYKILKKVKESSDLEHKLFNDFFEKNKEPEILIKQKLNKIKQNQVRKIEEISSLNADLEIEDKLNNI</sequence>